<dbReference type="EMBL" id="BOPB01000009">
    <property type="protein sequence ID" value="GIJ21071.1"/>
    <property type="molecule type" value="Genomic_DNA"/>
</dbReference>
<dbReference type="Gene3D" id="3.30.300.30">
    <property type="match status" value="1"/>
</dbReference>
<dbReference type="Pfam" id="PF00550">
    <property type="entry name" value="PP-binding"/>
    <property type="match status" value="1"/>
</dbReference>
<proteinExistence type="predicted"/>
<dbReference type="RefSeq" id="WP_203996294.1">
    <property type="nucleotide sequence ID" value="NZ_BOPB01000009.1"/>
</dbReference>
<dbReference type="InterPro" id="IPR036736">
    <property type="entry name" value="ACP-like_sf"/>
</dbReference>
<dbReference type="SUPFAM" id="SSF47336">
    <property type="entry name" value="ACP-like"/>
    <property type="match status" value="1"/>
</dbReference>
<reference evidence="2 3" key="1">
    <citation type="submission" date="2021-01" db="EMBL/GenBank/DDBJ databases">
        <title>Whole genome shotgun sequence of Verrucosispora lutea NBRC 106530.</title>
        <authorList>
            <person name="Komaki H."/>
            <person name="Tamura T."/>
        </authorList>
    </citation>
    <scope>NUCLEOTIDE SEQUENCE [LARGE SCALE GENOMIC DNA]</scope>
    <source>
        <strain evidence="2 3">NBRC 106530</strain>
    </source>
</reference>
<dbReference type="InterPro" id="IPR042099">
    <property type="entry name" value="ANL_N_sf"/>
</dbReference>
<dbReference type="Gene3D" id="1.10.1200.10">
    <property type="entry name" value="ACP-like"/>
    <property type="match status" value="1"/>
</dbReference>
<name>A0ABQ4IT38_9ACTN</name>
<evidence type="ECO:0000313" key="3">
    <source>
        <dbReference type="Proteomes" id="UP000643165"/>
    </source>
</evidence>
<evidence type="ECO:0000313" key="2">
    <source>
        <dbReference type="EMBL" id="GIJ21071.1"/>
    </source>
</evidence>
<dbReference type="Gene3D" id="3.40.50.980">
    <property type="match status" value="2"/>
</dbReference>
<dbReference type="Pfam" id="PF00501">
    <property type="entry name" value="AMP-binding"/>
    <property type="match status" value="2"/>
</dbReference>
<dbReference type="InterPro" id="IPR000873">
    <property type="entry name" value="AMP-dep_synth/lig_dom"/>
</dbReference>
<keyword evidence="3" id="KW-1185">Reference proteome</keyword>
<dbReference type="PANTHER" id="PTHR45527:SF1">
    <property type="entry name" value="FATTY ACID SYNTHASE"/>
    <property type="match status" value="1"/>
</dbReference>
<dbReference type="InterPro" id="IPR045851">
    <property type="entry name" value="AMP-bd_C_sf"/>
</dbReference>
<dbReference type="PROSITE" id="PS50075">
    <property type="entry name" value="CARRIER"/>
    <property type="match status" value="1"/>
</dbReference>
<gene>
    <name evidence="2" type="ORF">Vlu01_16950</name>
</gene>
<dbReference type="Gene3D" id="3.40.50.12780">
    <property type="entry name" value="N-terminal domain of ligase-like"/>
    <property type="match status" value="1"/>
</dbReference>
<comment type="caution">
    <text evidence="2">The sequence shown here is derived from an EMBL/GenBank/DDBJ whole genome shotgun (WGS) entry which is preliminary data.</text>
</comment>
<organism evidence="2 3">
    <name type="scientific">Micromonospora lutea</name>
    <dbReference type="NCBI Taxonomy" id="419825"/>
    <lineage>
        <taxon>Bacteria</taxon>
        <taxon>Bacillati</taxon>
        <taxon>Actinomycetota</taxon>
        <taxon>Actinomycetes</taxon>
        <taxon>Micromonosporales</taxon>
        <taxon>Micromonosporaceae</taxon>
        <taxon>Micromonospora</taxon>
    </lineage>
</organism>
<protein>
    <recommendedName>
        <fullName evidence="1">Carrier domain-containing protein</fullName>
    </recommendedName>
</protein>
<evidence type="ECO:0000259" key="1">
    <source>
        <dbReference type="PROSITE" id="PS50075"/>
    </source>
</evidence>
<sequence>MTVPSRADPAAVPSLAGAVRSHASARPHAPAVRQGKTTLGYAELCHRAAGLQAALCEAGVGQGDAVVVAARGLVDLAVGAVAVSGLGAVFCPLDPDDPRTDGYLALVRPRAMVLSRAADARGGAHQVVFLDGTFDSPSDGPNLVDARWDEGLLVESERHDALARLRWSGLLAGAAALADRIGVGVGGRIAVVAAPHTDLALFGLASTLLRGATAICPGHPPAEGDRLRRIVEQADVTVLVSAPRALAVLVDVAAADGVRLPELHTVVLVRDQIPRRLLGSLRNVVRADVRLFDAWGAAETGTIAAVRELDPTDRGTCPIRFERPLGGLSITVGPDGELLCAGAPVVTGHLGRPDLDRADGYAYPTGDQGRVLADGALELAVPSGVTPVRLNQVESLVDGWRDVRIARVVETPGGDVAVFAETASGTRIDPADLRAHLGLTLPEHLLPTLVITVGAMPVTPSGRSDRATLATRAAVLTRRYRAADLPSPGAERILNAVAGALGVPGLDPEMNLYDVGATSLELIRSVSALEEELGFEVDLDELLEVPRVRTLIDQYEAARPVADAARPGRGET</sequence>
<accession>A0ABQ4IT38</accession>
<dbReference type="SUPFAM" id="SSF56801">
    <property type="entry name" value="Acetyl-CoA synthetase-like"/>
    <property type="match status" value="1"/>
</dbReference>
<feature type="domain" description="Carrier" evidence="1">
    <location>
        <begin position="484"/>
        <end position="559"/>
    </location>
</feature>
<dbReference type="Proteomes" id="UP000643165">
    <property type="component" value="Unassembled WGS sequence"/>
</dbReference>
<dbReference type="PANTHER" id="PTHR45527">
    <property type="entry name" value="NONRIBOSOMAL PEPTIDE SYNTHETASE"/>
    <property type="match status" value="1"/>
</dbReference>
<dbReference type="InterPro" id="IPR009081">
    <property type="entry name" value="PP-bd_ACP"/>
</dbReference>